<dbReference type="Proteomes" id="UP000184287">
    <property type="component" value="Unassembled WGS sequence"/>
</dbReference>
<dbReference type="AlphaFoldDB" id="A0A1M5ERB9"/>
<dbReference type="OrthoDB" id="763762at2"/>
<reference evidence="2" key="1">
    <citation type="submission" date="2016-11" db="EMBL/GenBank/DDBJ databases">
        <authorList>
            <person name="Varghese N."/>
            <person name="Submissions S."/>
        </authorList>
    </citation>
    <scope>NUCLEOTIDE SEQUENCE [LARGE SCALE GENOMIC DNA]</scope>
    <source>
        <strain evidence="2">DSM 16990</strain>
    </source>
</reference>
<dbReference type="SUPFAM" id="SSF55486">
    <property type="entry name" value="Metalloproteases ('zincins'), catalytic domain"/>
    <property type="match status" value="1"/>
</dbReference>
<protein>
    <submittedName>
        <fullName evidence="1">Dual-action HEIGH metallo-peptidase</fullName>
    </submittedName>
</protein>
<keyword evidence="2" id="KW-1185">Reference proteome</keyword>
<name>A0A1M5ERB9_9SPHI</name>
<dbReference type="EMBL" id="FQUQ01000003">
    <property type="protein sequence ID" value="SHF81684.1"/>
    <property type="molecule type" value="Genomic_DNA"/>
</dbReference>
<evidence type="ECO:0000313" key="1">
    <source>
        <dbReference type="EMBL" id="SHF81684.1"/>
    </source>
</evidence>
<dbReference type="InterPro" id="IPR024653">
    <property type="entry name" value="Peptidase_M10/M27/M57"/>
</dbReference>
<gene>
    <name evidence="1" type="ORF">SAMN04488522_103755</name>
</gene>
<sequence length="391" mass="42495">MKTNTTLKHFFNKIALAILLAVFIIPGCKKTENNTIADETSAIDPSVISKIKGLGFQTDGIREFGEYYVVEDDIMISKKSLSPTKNTGKLMSAGGKIAQANTDNLINNTNSHNINISIDQSIWGNHVWYSGVLQAITAWNSTPGSNVKLNLIVSDYQYNPAPRIDIIIKGDQGILPTNTAARAEFPTSDGKPGSLILVNSDFRDPNTNYFITQGQGAWNVIHEIGHCLGLRHTNWYLRGELAGAEGANQIPNTPGHTVGDANSVMNGGTALSYYSSYPSLPSNYDVIAINTLYPLSTNSLIVPYIGGQSVIYTNGQSTYNMSYESAETGIYYKWKVIGINGTNYNYEYTDDTDAILNEIGFASSGTYQLQCTISGGKYASPVTATKNITVQ</sequence>
<dbReference type="GO" id="GO:0008237">
    <property type="term" value="F:metallopeptidase activity"/>
    <property type="evidence" value="ECO:0007669"/>
    <property type="project" value="InterPro"/>
</dbReference>
<evidence type="ECO:0000313" key="2">
    <source>
        <dbReference type="Proteomes" id="UP000184287"/>
    </source>
</evidence>
<dbReference type="InterPro" id="IPR024079">
    <property type="entry name" value="MetalloPept_cat_dom_sf"/>
</dbReference>
<accession>A0A1M5ERB9</accession>
<organism evidence="1 2">
    <name type="scientific">Pedobacter caeni</name>
    <dbReference type="NCBI Taxonomy" id="288992"/>
    <lineage>
        <taxon>Bacteria</taxon>
        <taxon>Pseudomonadati</taxon>
        <taxon>Bacteroidota</taxon>
        <taxon>Sphingobacteriia</taxon>
        <taxon>Sphingobacteriales</taxon>
        <taxon>Sphingobacteriaceae</taxon>
        <taxon>Pedobacter</taxon>
    </lineage>
</organism>
<dbReference type="RefSeq" id="WP_073232486.1">
    <property type="nucleotide sequence ID" value="NZ_FQUQ01000003.1"/>
</dbReference>
<proteinExistence type="predicted"/>
<dbReference type="STRING" id="288992.SAMN04488522_103755"/>
<dbReference type="Gene3D" id="3.40.390.10">
    <property type="entry name" value="Collagenase (Catalytic Domain)"/>
    <property type="match status" value="1"/>
</dbReference>
<dbReference type="Pfam" id="PF12388">
    <property type="entry name" value="Peptidase_M57"/>
    <property type="match status" value="1"/>
</dbReference>